<name>A0A5N4AH64_PHOPY</name>
<dbReference type="AlphaFoldDB" id="A0A5N4AH64"/>
<protein>
    <submittedName>
        <fullName evidence="1">Uncharacterized protein</fullName>
    </submittedName>
</protein>
<organism evidence="1 2">
    <name type="scientific">Photinus pyralis</name>
    <name type="common">Common eastern firefly</name>
    <name type="synonym">Lampyris pyralis</name>
    <dbReference type="NCBI Taxonomy" id="7054"/>
    <lineage>
        <taxon>Eukaryota</taxon>
        <taxon>Metazoa</taxon>
        <taxon>Ecdysozoa</taxon>
        <taxon>Arthropoda</taxon>
        <taxon>Hexapoda</taxon>
        <taxon>Insecta</taxon>
        <taxon>Pterygota</taxon>
        <taxon>Neoptera</taxon>
        <taxon>Endopterygota</taxon>
        <taxon>Coleoptera</taxon>
        <taxon>Polyphaga</taxon>
        <taxon>Elateriformia</taxon>
        <taxon>Elateroidea</taxon>
        <taxon>Lampyridae</taxon>
        <taxon>Lampyrinae</taxon>
        <taxon>Photinus</taxon>
    </lineage>
</organism>
<gene>
    <name evidence="1" type="ORF">PPYR_10761</name>
</gene>
<evidence type="ECO:0000313" key="1">
    <source>
        <dbReference type="EMBL" id="KAB0796700.1"/>
    </source>
</evidence>
<dbReference type="EMBL" id="VVIM01000007">
    <property type="protein sequence ID" value="KAB0796700.1"/>
    <property type="molecule type" value="Genomic_DNA"/>
</dbReference>
<sequence length="105" mass="12496">MARALFNSCFKSSWRWCVTIIKNFAVYTYYSLVRGFYFRYGIILKSDPEGAEIRSMVTAGMDSWKWPIKHDILYYFKDDIVCNIIDPKQKNQRGHYSVPAMLKYQ</sequence>
<comment type="caution">
    <text evidence="1">The sequence shown here is derived from an EMBL/GenBank/DDBJ whole genome shotgun (WGS) entry which is preliminary data.</text>
</comment>
<accession>A0A5N4AH64</accession>
<dbReference type="InParanoid" id="A0A5N4AH64"/>
<reference evidence="1 2" key="1">
    <citation type="journal article" date="2018" name="Elife">
        <title>Firefly genomes illuminate parallel origins of bioluminescence in beetles.</title>
        <authorList>
            <person name="Fallon T.R."/>
            <person name="Lower S.E."/>
            <person name="Chang C.H."/>
            <person name="Bessho-Uehara M."/>
            <person name="Martin G.J."/>
            <person name="Bewick A.J."/>
            <person name="Behringer M."/>
            <person name="Debat H.J."/>
            <person name="Wong I."/>
            <person name="Day J.C."/>
            <person name="Suvorov A."/>
            <person name="Silva C.J."/>
            <person name="Stanger-Hall K.F."/>
            <person name="Hall D.W."/>
            <person name="Schmitz R.J."/>
            <person name="Nelson D.R."/>
            <person name="Lewis S.M."/>
            <person name="Shigenobu S."/>
            <person name="Bybee S.M."/>
            <person name="Larracuente A.M."/>
            <person name="Oba Y."/>
            <person name="Weng J.K."/>
        </authorList>
    </citation>
    <scope>NUCLEOTIDE SEQUENCE [LARGE SCALE GENOMIC DNA]</scope>
    <source>
        <strain evidence="1">1611_PpyrPB1</strain>
        <tissue evidence="1">Whole body</tissue>
    </source>
</reference>
<dbReference type="Proteomes" id="UP000327044">
    <property type="component" value="Unassembled WGS sequence"/>
</dbReference>
<proteinExistence type="predicted"/>
<evidence type="ECO:0000313" key="2">
    <source>
        <dbReference type="Proteomes" id="UP000327044"/>
    </source>
</evidence>
<keyword evidence="2" id="KW-1185">Reference proteome</keyword>